<dbReference type="Gene3D" id="1.10.150.240">
    <property type="entry name" value="Putative phosphatase, domain 2"/>
    <property type="match status" value="1"/>
</dbReference>
<evidence type="ECO:0000256" key="3">
    <source>
        <dbReference type="ARBA" id="ARBA00022723"/>
    </source>
</evidence>
<dbReference type="SUPFAM" id="SSF56784">
    <property type="entry name" value="HAD-like"/>
    <property type="match status" value="1"/>
</dbReference>
<evidence type="ECO:0000256" key="4">
    <source>
        <dbReference type="ARBA" id="ARBA00022842"/>
    </source>
</evidence>
<dbReference type="NCBIfam" id="TIGR01509">
    <property type="entry name" value="HAD-SF-IA-v3"/>
    <property type="match status" value="1"/>
</dbReference>
<reference evidence="6 7" key="1">
    <citation type="submission" date="2016-07" db="EMBL/GenBank/DDBJ databases">
        <title>Draft genome of Streptomyces diastatochromogenes.</title>
        <authorList>
            <person name="Podduturi R."/>
            <person name="Lukassen M.B."/>
            <person name="Clausen N."/>
            <person name="Nielsen J.L."/>
            <person name="Jorgensen N.O."/>
        </authorList>
    </citation>
    <scope>NUCLEOTIDE SEQUENCE [LARGE SCALE GENOMIC DNA]</scope>
    <source>
        <strain evidence="6 7">DSM 40608</strain>
    </source>
</reference>
<dbReference type="InterPro" id="IPR036412">
    <property type="entry name" value="HAD-like_sf"/>
</dbReference>
<sequence length="487" mass="52049">MPVAARRVLVVGIDGVRLDVLHRRPTPHLDAIAADGFLTAVQVGDDTPTLSGPCWATIVTGVGPAKHGVWSNDLSGHRLDVFPDFATRLDHHDGRRTFVAAGWRPLLQPRDGGPLFRAPSRTTFIAPQADTPEAWEECDERITEAVAHVLAEDDVEASFVYLGAPDETAHVLGCGEAYEASVHRADARLGRLLAAVRSRRAYADERWTYLVVTDHGHVDAGGHGGRSAEERTAWLAAAGPGIGKAPPRVRQSDVAAQVFAAVGRHPDRHWTLDGRPFAAEPHAVLLDMDGTLVDTESLWLRTVRERVPGIGVDDLFDVLGRSTADTARHLHRLTGADPRELAADLDARFLDAVQREATPLPGALELLDLLKELDLPMALVSASARPVVDAALKVLGADRFRTTFAEGETPRTKPAADPYLAAARALGVDPAACLAVEDSAAGVAAAEAAGCRVLAVPSYAPIGKGTRRTVRRGLTGIDRKELWAAGL</sequence>
<dbReference type="InterPro" id="IPR023214">
    <property type="entry name" value="HAD_sf"/>
</dbReference>
<dbReference type="OrthoDB" id="1956004at2"/>
<dbReference type="Gene3D" id="3.40.720.10">
    <property type="entry name" value="Alkaline Phosphatase, subunit A"/>
    <property type="match status" value="1"/>
</dbReference>
<dbReference type="InterPro" id="IPR051600">
    <property type="entry name" value="Beta-PGM-like"/>
</dbReference>
<dbReference type="GO" id="GO:0003824">
    <property type="term" value="F:catalytic activity"/>
    <property type="evidence" value="ECO:0007669"/>
    <property type="project" value="UniProtKB-ARBA"/>
</dbReference>
<keyword evidence="4" id="KW-0460">Magnesium</keyword>
<evidence type="ECO:0000256" key="2">
    <source>
        <dbReference type="ARBA" id="ARBA00006171"/>
    </source>
</evidence>
<dbReference type="CDD" id="cd07505">
    <property type="entry name" value="HAD_BPGM-like"/>
    <property type="match status" value="1"/>
</dbReference>
<dbReference type="PANTHER" id="PTHR46193:SF18">
    <property type="entry name" value="HEXITOL PHOSPHATASE B"/>
    <property type="match status" value="1"/>
</dbReference>
<evidence type="ECO:0000256" key="5">
    <source>
        <dbReference type="ARBA" id="ARBA00023277"/>
    </source>
</evidence>
<dbReference type="AlphaFoldDB" id="A0A233S5I0"/>
<name>A0A233S5I0_STRDA</name>
<dbReference type="Pfam" id="PF00702">
    <property type="entry name" value="Hydrolase"/>
    <property type="match status" value="1"/>
</dbReference>
<keyword evidence="7" id="KW-1185">Reference proteome</keyword>
<accession>A0A233S5I0</accession>
<dbReference type="InterPro" id="IPR006439">
    <property type="entry name" value="HAD-SF_hydro_IA"/>
</dbReference>
<evidence type="ECO:0000313" key="6">
    <source>
        <dbReference type="EMBL" id="OXY90936.1"/>
    </source>
</evidence>
<dbReference type="SUPFAM" id="SSF53649">
    <property type="entry name" value="Alkaline phosphatase-like"/>
    <property type="match status" value="1"/>
</dbReference>
<evidence type="ECO:0000313" key="7">
    <source>
        <dbReference type="Proteomes" id="UP000215483"/>
    </source>
</evidence>
<dbReference type="Proteomes" id="UP000215483">
    <property type="component" value="Unassembled WGS sequence"/>
</dbReference>
<dbReference type="Gene3D" id="3.40.50.1000">
    <property type="entry name" value="HAD superfamily/HAD-like"/>
    <property type="match status" value="1"/>
</dbReference>
<dbReference type="EMBL" id="MCGQ01000033">
    <property type="protein sequence ID" value="OXY90936.1"/>
    <property type="molecule type" value="Genomic_DNA"/>
</dbReference>
<comment type="similarity">
    <text evidence="2">Belongs to the HAD-like hydrolase superfamily. CbbY/CbbZ/Gph/YieH family.</text>
</comment>
<keyword evidence="3" id="KW-0479">Metal-binding</keyword>
<dbReference type="SFLD" id="SFLDS00003">
    <property type="entry name" value="Haloacid_Dehalogenase"/>
    <property type="match status" value="1"/>
</dbReference>
<dbReference type="InterPro" id="IPR023198">
    <property type="entry name" value="PGP-like_dom2"/>
</dbReference>
<dbReference type="InterPro" id="IPR017850">
    <property type="entry name" value="Alkaline_phosphatase_core_sf"/>
</dbReference>
<dbReference type="RefSeq" id="WP_094220349.1">
    <property type="nucleotide sequence ID" value="NZ_MCGQ01000033.1"/>
</dbReference>
<dbReference type="SFLD" id="SFLDG01129">
    <property type="entry name" value="C1.5:_HAD__Beta-PGM__Phosphata"/>
    <property type="match status" value="1"/>
</dbReference>
<gene>
    <name evidence="6" type="ORF">BEK98_31940</name>
</gene>
<dbReference type="InterPro" id="IPR002591">
    <property type="entry name" value="Phosphodiest/P_Trfase"/>
</dbReference>
<dbReference type="PANTHER" id="PTHR46193">
    <property type="entry name" value="6-PHOSPHOGLUCONATE PHOSPHATASE"/>
    <property type="match status" value="1"/>
</dbReference>
<comment type="caution">
    <text evidence="6">The sequence shown here is derived from an EMBL/GenBank/DDBJ whole genome shotgun (WGS) entry which is preliminary data.</text>
</comment>
<dbReference type="GO" id="GO:0046872">
    <property type="term" value="F:metal ion binding"/>
    <property type="evidence" value="ECO:0007669"/>
    <property type="project" value="UniProtKB-KW"/>
</dbReference>
<evidence type="ECO:0000256" key="1">
    <source>
        <dbReference type="ARBA" id="ARBA00001946"/>
    </source>
</evidence>
<proteinExistence type="inferred from homology"/>
<keyword evidence="5" id="KW-0119">Carbohydrate metabolism</keyword>
<protein>
    <submittedName>
        <fullName evidence="6">Phosphodiesterase</fullName>
    </submittedName>
</protein>
<dbReference type="Pfam" id="PF01663">
    <property type="entry name" value="Phosphodiest"/>
    <property type="match status" value="1"/>
</dbReference>
<organism evidence="6 7">
    <name type="scientific">Streptomyces diastatochromogenes</name>
    <dbReference type="NCBI Taxonomy" id="42236"/>
    <lineage>
        <taxon>Bacteria</taxon>
        <taxon>Bacillati</taxon>
        <taxon>Actinomycetota</taxon>
        <taxon>Actinomycetes</taxon>
        <taxon>Kitasatosporales</taxon>
        <taxon>Streptomycetaceae</taxon>
        <taxon>Streptomyces</taxon>
    </lineage>
</organism>
<comment type="cofactor">
    <cofactor evidence="1">
        <name>Mg(2+)</name>
        <dbReference type="ChEBI" id="CHEBI:18420"/>
    </cofactor>
</comment>